<evidence type="ECO:0000313" key="1">
    <source>
        <dbReference type="EMBL" id="KHA70323.1"/>
    </source>
</evidence>
<dbReference type="EMBL" id="JSFK01000040">
    <property type="protein sequence ID" value="KHA70323.1"/>
    <property type="molecule type" value="Genomic_DNA"/>
</dbReference>
<dbReference type="Pfam" id="PF13289">
    <property type="entry name" value="SIR2_2"/>
    <property type="match status" value="1"/>
</dbReference>
<dbReference type="Gene3D" id="3.40.50.1220">
    <property type="entry name" value="TPP-binding domain"/>
    <property type="match status" value="1"/>
</dbReference>
<dbReference type="AlphaFoldDB" id="A0A0A6D327"/>
<dbReference type="Proteomes" id="UP000030564">
    <property type="component" value="Unassembled WGS sequence"/>
</dbReference>
<proteinExistence type="predicted"/>
<dbReference type="PATRIC" id="fig|587753.9.peg.4513"/>
<dbReference type="NCBIfam" id="NF041818">
    <property type="entry name" value="Dsr1"/>
    <property type="match status" value="1"/>
</dbReference>
<gene>
    <name evidence="1" type="ORF">NZ35_25845</name>
</gene>
<dbReference type="OrthoDB" id="2077946at2"/>
<sequence length="1277" mass="146717">MQFILNGPDIPDALLQAHEEGRVVFFCGAGISYPAGLPGFRGLVDEIYRRVGTTRSAIEQDAYGRSQFDATLNILEDRLPGQRQGLSMRKALAQSLQPNLRLKGATDTHTALLQLAKCREGALRLVTTNFDRVFERVAKRERQSLSTFAAPMLPIPKNSRWDGLVYLHGVLPEKTDHSALHRLVITSGDFGLAYLTERWAARFVSELFRNYVVCFVGYSINDPVLRYMMDALAADRMLGEVTPQAWALGDCEPGQESSKNIEWCAKGVTPILYEVPVGSHDHSAMHKTLKAWGETYRDGVLGKERIVVSHALARPAASTRQDDFVGRMLWALSDRSGLPAKRFAEFNPTPSLDWLLEAFSVDRYGHSDLARFDIHSRAEVDTKLAFSLIRRPSPYHLASSMTLVGQSAGGQWDNVMFQLARWLVRHLNDPALIIWISQRGGQLHDRWPWLIEHELDRFARLAKDGNTSELEEIRTNAPNAIPGPLMLTLWSLLLTGRVKSPTRELDLYRWEARLKRDGLTATLRLELRELLAPKVVLKESFRWGDEENEDTDEVARVRRLVDWELVLAADNVNSSMIDLDNDHWTAAIPGLLDDFQLLLRDALALLRDLKEADDYDDRSHWDLPSISPHTQNRGFRDWITLIELLRDAWLRLHSSETKRARWIAESWFDVPYPTFKRLAFFAASQDHAVCPECWVEWLVSDDAWWLWSVCTRRETFRLLVLQGVRLASPEQDRLEAAILAGPPREMYRDDLEPERWQDLVQHSVWLYLAKLNSSGLTLGALAETRLTDLSSSHPEWQLADNESDEFSHWMSGTGDPDYEESRDVVNAPRKRQELVQWLKQPSPIRRPYYEDTWRETCRTRFYHSLLALRDLSLEGLWPVGRWREALQVWSEEGQALRSWRYAAFLVQTFPEEILEELARNLSWWLDAVSKSIDSNEAIFLDLCRRLLVLSFESGTGMTRNGEVIVQPVTEAINHPVGHVTQALLNLWFKRGPNDNDELPTEIQPIFTQLCNTRVAHFRHGRVLLGSRLIALFRVDRSWTEQHLLPLFDWRVDPSEAKAVWEGFLWSPRLYGPLLAAFKSCFLETAHYYVDLGEHRHQFAAFITYAALEPMEGYTQEDFRLAIEAFPQEGLQESAQALSQALEGAGEQREDYWRNRIQPFWQNIWPKSRELATSGIAESLARLSIAAGNNFPIALTAVQDWLRPVEHPYYVVHQLHHANLCTRFPLDSLRLLNAMVDGQQWPAMDLRQCLNAIAHAAPELTQDIRYQRLDEYLRLRGM</sequence>
<name>A0A0A6D327_9PSED</name>
<dbReference type="SUPFAM" id="SSF52467">
    <property type="entry name" value="DHS-like NAD/FAD-binding domain"/>
    <property type="match status" value="1"/>
</dbReference>
<accession>A0A0A6D327</accession>
<comment type="caution">
    <text evidence="1">The sequence shown here is derived from an EMBL/GenBank/DDBJ whole genome shotgun (WGS) entry which is preliminary data.</text>
</comment>
<organism evidence="1 2">
    <name type="scientific">Pseudomonas chlororaphis</name>
    <dbReference type="NCBI Taxonomy" id="587753"/>
    <lineage>
        <taxon>Bacteria</taxon>
        <taxon>Pseudomonadati</taxon>
        <taxon>Pseudomonadota</taxon>
        <taxon>Gammaproteobacteria</taxon>
        <taxon>Pseudomonadales</taxon>
        <taxon>Pseudomonadaceae</taxon>
        <taxon>Pseudomonas</taxon>
    </lineage>
</organism>
<reference evidence="1 2" key="1">
    <citation type="submission" date="2014-10" db="EMBL/GenBank/DDBJ databases">
        <title>Draft genome sequence of Pseudomonas chlororaphis EA105.</title>
        <authorList>
            <person name="McCully L.M."/>
            <person name="Bitzer A.S."/>
            <person name="Spence C."/>
            <person name="Bais H."/>
            <person name="Silby M.W."/>
        </authorList>
    </citation>
    <scope>NUCLEOTIDE SEQUENCE [LARGE SCALE GENOMIC DNA]</scope>
    <source>
        <strain evidence="1 2">EA105</strain>
    </source>
</reference>
<dbReference type="InterPro" id="IPR029035">
    <property type="entry name" value="DHS-like_NAD/FAD-binding_dom"/>
</dbReference>
<evidence type="ECO:0000313" key="2">
    <source>
        <dbReference type="Proteomes" id="UP000030564"/>
    </source>
</evidence>
<protein>
    <submittedName>
        <fullName evidence="1">Uncharacterized protein</fullName>
    </submittedName>
</protein>